<evidence type="ECO:0000313" key="2">
    <source>
        <dbReference type="EMBL" id="GHB37841.1"/>
    </source>
</evidence>
<dbReference type="SUPFAM" id="SSF142823">
    <property type="entry name" value="ComB-like"/>
    <property type="match status" value="1"/>
</dbReference>
<dbReference type="EMBL" id="BMXE01000005">
    <property type="protein sequence ID" value="GHB37841.1"/>
    <property type="molecule type" value="Genomic_DNA"/>
</dbReference>
<name>A0ABQ3EHS9_9HYPH</name>
<proteinExistence type="predicted"/>
<dbReference type="InterPro" id="IPR005238">
    <property type="entry name" value="ComB-like"/>
</dbReference>
<comment type="caution">
    <text evidence="2">The sequence shown here is derived from an EMBL/GenBank/DDBJ whole genome shotgun (WGS) entry which is preliminary data.</text>
</comment>
<keyword evidence="3" id="KW-1185">Reference proteome</keyword>
<dbReference type="Gene3D" id="3.90.1560.10">
    <property type="entry name" value="ComB-like"/>
    <property type="match status" value="1"/>
</dbReference>
<evidence type="ECO:0000313" key="3">
    <source>
        <dbReference type="Proteomes" id="UP000637980"/>
    </source>
</evidence>
<dbReference type="InterPro" id="IPR036702">
    <property type="entry name" value="ComB-like_sf"/>
</dbReference>
<dbReference type="Pfam" id="PF04029">
    <property type="entry name" value="2-ph_phosp"/>
    <property type="match status" value="1"/>
</dbReference>
<protein>
    <recommendedName>
        <fullName evidence="1">Probable 2-phosphosulfolactate phosphatase</fullName>
    </recommendedName>
</protein>
<organism evidence="2 3">
    <name type="scientific">Pseudovibrio japonicus</name>
    <dbReference type="NCBI Taxonomy" id="366534"/>
    <lineage>
        <taxon>Bacteria</taxon>
        <taxon>Pseudomonadati</taxon>
        <taxon>Pseudomonadota</taxon>
        <taxon>Alphaproteobacteria</taxon>
        <taxon>Hyphomicrobiales</taxon>
        <taxon>Stappiaceae</taxon>
        <taxon>Pseudovibrio</taxon>
    </lineage>
</organism>
<accession>A0ABQ3EHS9</accession>
<gene>
    <name evidence="2" type="ORF">GCM10007094_28960</name>
</gene>
<dbReference type="RefSeq" id="WP_189437520.1">
    <property type="nucleotide sequence ID" value="NZ_BMXE01000005.1"/>
</dbReference>
<sequence>MVDFVHMEWGRNASSDGFAATVIVDCLSFSTATSVACGRGALVVPFADWDEGKALATEIGGVCAGKRREGGYSLSPPTLVGLSAGDVLVLPSPNGSTLSALPREGRVFAGTLRNAAAVAGYLKEISGKVLLVAAGEKWPDGSLRPALEDQLACGAIAHLLGCPMSSEAAFAKAGYLACSDDLPEALQGCASGQELTHYGYAADVEWAAEMDSESCVPELVQVERGEQTLVAFADVEQVREAESKVELTSGFILSE</sequence>
<evidence type="ECO:0000256" key="1">
    <source>
        <dbReference type="ARBA" id="ARBA00021948"/>
    </source>
</evidence>
<dbReference type="Proteomes" id="UP000637980">
    <property type="component" value="Unassembled WGS sequence"/>
</dbReference>
<reference evidence="3" key="1">
    <citation type="journal article" date="2019" name="Int. J. Syst. Evol. Microbiol.">
        <title>The Global Catalogue of Microorganisms (GCM) 10K type strain sequencing project: providing services to taxonomists for standard genome sequencing and annotation.</title>
        <authorList>
            <consortium name="The Broad Institute Genomics Platform"/>
            <consortium name="The Broad Institute Genome Sequencing Center for Infectious Disease"/>
            <person name="Wu L."/>
            <person name="Ma J."/>
        </authorList>
    </citation>
    <scope>NUCLEOTIDE SEQUENCE [LARGE SCALE GENOMIC DNA]</scope>
    <source>
        <strain evidence="3">KCTC 12861</strain>
    </source>
</reference>